<dbReference type="Proteomes" id="UP001497525">
    <property type="component" value="Unassembled WGS sequence"/>
</dbReference>
<evidence type="ECO:0000313" key="3">
    <source>
        <dbReference type="Proteomes" id="UP001497525"/>
    </source>
</evidence>
<organism evidence="2 3">
    <name type="scientific">Calicophoron daubneyi</name>
    <name type="common">Rumen fluke</name>
    <name type="synonym">Paramphistomum daubneyi</name>
    <dbReference type="NCBI Taxonomy" id="300641"/>
    <lineage>
        <taxon>Eukaryota</taxon>
        <taxon>Metazoa</taxon>
        <taxon>Spiralia</taxon>
        <taxon>Lophotrochozoa</taxon>
        <taxon>Platyhelminthes</taxon>
        <taxon>Trematoda</taxon>
        <taxon>Digenea</taxon>
        <taxon>Plagiorchiida</taxon>
        <taxon>Pronocephalata</taxon>
        <taxon>Paramphistomoidea</taxon>
        <taxon>Paramphistomidae</taxon>
        <taxon>Calicophoron</taxon>
    </lineage>
</organism>
<keyword evidence="1" id="KW-0472">Membrane</keyword>
<keyword evidence="1" id="KW-1133">Transmembrane helix</keyword>
<feature type="transmembrane region" description="Helical" evidence="1">
    <location>
        <begin position="113"/>
        <end position="130"/>
    </location>
</feature>
<reference evidence="2" key="1">
    <citation type="submission" date="2024-06" db="EMBL/GenBank/DDBJ databases">
        <authorList>
            <person name="Liu X."/>
            <person name="Lenzi L."/>
            <person name="Haldenby T S."/>
            <person name="Uol C."/>
        </authorList>
    </citation>
    <scope>NUCLEOTIDE SEQUENCE</scope>
</reference>
<keyword evidence="1" id="KW-0812">Transmembrane</keyword>
<evidence type="ECO:0000313" key="2">
    <source>
        <dbReference type="EMBL" id="CAL5142102.1"/>
    </source>
</evidence>
<protein>
    <submittedName>
        <fullName evidence="2">Uncharacterized protein</fullName>
    </submittedName>
</protein>
<dbReference type="AlphaFoldDB" id="A0AAV2TXL1"/>
<accession>A0AAV2TXL1</accession>
<proteinExistence type="predicted"/>
<name>A0AAV2TXL1_CALDB</name>
<gene>
    <name evidence="2" type="ORF">CDAUBV1_LOCUS17381</name>
</gene>
<comment type="caution">
    <text evidence="2">The sequence shown here is derived from an EMBL/GenBank/DDBJ whole genome shotgun (WGS) entry which is preliminary data.</text>
</comment>
<evidence type="ECO:0000256" key="1">
    <source>
        <dbReference type="SAM" id="Phobius"/>
    </source>
</evidence>
<sequence>MELVFSETSLFTTCLSIGLAQNAATLAPLVHRVNQAVVEIFACLEWYHQPHMSDDSRAMRLPLPTRETQARMAKLFLRVLTQDNKESNLSLTVLTSWLRAFDIYLFFPVRRLMLSGLFMAFIVVCLWRLLNRLWRSYSTTLSDRPLTRTQCRLLGRSSVKPSPGAESARPSEVLVAASEDSHVITSKYDEVWIWQRIDLKLPQETIGHLFRSIFSDLVHTLVHLINVSPPCILFATTPASQSVISLHEDTEQAYSKRANCLPVQLIDGTWISCLDVLISRNLAHAVQALKNDAAVSGKLDLSKRLTRSLIPLVECCKMLNISVPNEAGPFRLPGL</sequence>
<dbReference type="EMBL" id="CAXLJL010000956">
    <property type="protein sequence ID" value="CAL5142102.1"/>
    <property type="molecule type" value="Genomic_DNA"/>
</dbReference>